<dbReference type="PANTHER" id="PTHR43174">
    <property type="entry name" value="UDP-N-ACETYLGLUCOSAMINE 2-EPIMERASE"/>
    <property type="match status" value="1"/>
</dbReference>
<dbReference type="CDD" id="cd03786">
    <property type="entry name" value="GTB_UDP-GlcNAc_2-Epimerase"/>
    <property type="match status" value="1"/>
</dbReference>
<reference evidence="2 3" key="1">
    <citation type="submission" date="2017-12" db="EMBL/GenBank/DDBJ databases">
        <title>Genomic Encyclopedia of Type Strains, Phase III (KMG-III): the genomes of soil and plant-associated and newly described type strains.</title>
        <authorList>
            <person name="Whitman W."/>
        </authorList>
    </citation>
    <scope>NUCLEOTIDE SEQUENCE [LARGE SCALE GENOMIC DNA]</scope>
    <source>
        <strain evidence="2 3">LP43</strain>
    </source>
</reference>
<evidence type="ECO:0000259" key="1">
    <source>
        <dbReference type="Pfam" id="PF02350"/>
    </source>
</evidence>
<evidence type="ECO:0000313" key="3">
    <source>
        <dbReference type="Proteomes" id="UP000233782"/>
    </source>
</evidence>
<evidence type="ECO:0000313" key="2">
    <source>
        <dbReference type="EMBL" id="PKV63230.1"/>
    </source>
</evidence>
<dbReference type="Gene3D" id="3.40.50.2000">
    <property type="entry name" value="Glycogen Phosphorylase B"/>
    <property type="match status" value="2"/>
</dbReference>
<dbReference type="InterPro" id="IPR003331">
    <property type="entry name" value="UDP_GlcNAc_Epimerase_2_dom"/>
</dbReference>
<name>A0A2N3U915_9BACT</name>
<dbReference type="NCBIfam" id="TIGR03568">
    <property type="entry name" value="NeuC_NnaA"/>
    <property type="match status" value="1"/>
</dbReference>
<dbReference type="Proteomes" id="UP000233782">
    <property type="component" value="Unassembled WGS sequence"/>
</dbReference>
<organism evidence="2 3">
    <name type="scientific">Pontibacter ramchanderi</name>
    <dbReference type="NCBI Taxonomy" id="1179743"/>
    <lineage>
        <taxon>Bacteria</taxon>
        <taxon>Pseudomonadati</taxon>
        <taxon>Bacteroidota</taxon>
        <taxon>Cytophagia</taxon>
        <taxon>Cytophagales</taxon>
        <taxon>Hymenobacteraceae</taxon>
        <taxon>Pontibacter</taxon>
    </lineage>
</organism>
<dbReference type="InterPro" id="IPR020004">
    <property type="entry name" value="UDP-GlcNAc_Epase"/>
</dbReference>
<accession>A0A2N3U915</accession>
<sequence length="384" mass="42791">MKICVVTGTRAEYGLLYWTMKELQQEFDIDLQICVTGMHLSPEFGLTYKQIEQDGFHIDKKVEILLSSDTSVGVSKSIGLGIISFSEAFNELKPDLVLLLGDRFEAFAAASAAMIGKIPVAHCHGGEATEGLIDEPIRHSITKMSHIHFTSTEQYRKRVIQLGEQPHNVHNVGALGIENINKLDLLSRTNFEESIGFRLGDRNVLVTFHPVTLENATAEHQFTELLKALDELQATKIIFTKPNADTDGRIIINLIDQYTKKNPEKSVAFVSLGQLRYLSALQFMDAVIGNSSSGLIEVPSFKTATIDIGDRQRGRIKADSVISCEPSYVSIKNAIEEAFSDSFREKLVHIKNPYGEKDSSKDIVKVIKNTNLSSLLKKKFYDLV</sequence>
<gene>
    <name evidence="2" type="ORF">BD749_3069</name>
</gene>
<protein>
    <submittedName>
        <fullName evidence="2">GDP/UDP-N,N'-diacetylbacillosamine 2-epimerase (Hydrolysing)</fullName>
    </submittedName>
</protein>
<dbReference type="SUPFAM" id="SSF53756">
    <property type="entry name" value="UDP-Glycosyltransferase/glycogen phosphorylase"/>
    <property type="match status" value="1"/>
</dbReference>
<dbReference type="OrthoDB" id="9803238at2"/>
<dbReference type="Pfam" id="PF02350">
    <property type="entry name" value="Epimerase_2"/>
    <property type="match status" value="1"/>
</dbReference>
<dbReference type="InterPro" id="IPR029767">
    <property type="entry name" value="WecB-like"/>
</dbReference>
<feature type="domain" description="UDP-N-acetylglucosamine 2-epimerase" evidence="1">
    <location>
        <begin position="21"/>
        <end position="368"/>
    </location>
</feature>
<dbReference type="GO" id="GO:0006047">
    <property type="term" value="P:UDP-N-acetylglucosamine metabolic process"/>
    <property type="evidence" value="ECO:0007669"/>
    <property type="project" value="InterPro"/>
</dbReference>
<proteinExistence type="predicted"/>
<dbReference type="EMBL" id="PJMU01000003">
    <property type="protein sequence ID" value="PKV63230.1"/>
    <property type="molecule type" value="Genomic_DNA"/>
</dbReference>
<comment type="caution">
    <text evidence="2">The sequence shown here is derived from an EMBL/GenBank/DDBJ whole genome shotgun (WGS) entry which is preliminary data.</text>
</comment>
<dbReference type="GO" id="GO:0004553">
    <property type="term" value="F:hydrolase activity, hydrolyzing O-glycosyl compounds"/>
    <property type="evidence" value="ECO:0007669"/>
    <property type="project" value="InterPro"/>
</dbReference>
<keyword evidence="3" id="KW-1185">Reference proteome</keyword>
<dbReference type="PANTHER" id="PTHR43174:SF3">
    <property type="entry name" value="UDP-N-ACETYLGLUCOSAMINE 2-EPIMERASE"/>
    <property type="match status" value="1"/>
</dbReference>
<dbReference type="AlphaFoldDB" id="A0A2N3U915"/>